<proteinExistence type="predicted"/>
<dbReference type="AlphaFoldDB" id="A0A1H2T479"/>
<dbReference type="InterPro" id="IPR044023">
    <property type="entry name" value="Ig_7"/>
</dbReference>
<dbReference type="Pfam" id="PF19081">
    <property type="entry name" value="Ig_7"/>
    <property type="match status" value="1"/>
</dbReference>
<dbReference type="STRING" id="229203.SAMN05444338_102245"/>
<keyword evidence="1" id="KW-0732">Signal</keyword>
<feature type="domain" description="Ig-like" evidence="2">
    <location>
        <begin position="325"/>
        <end position="402"/>
    </location>
</feature>
<evidence type="ECO:0000256" key="1">
    <source>
        <dbReference type="SAM" id="SignalP"/>
    </source>
</evidence>
<accession>A0A1H2T479</accession>
<reference evidence="4" key="1">
    <citation type="submission" date="2016-10" db="EMBL/GenBank/DDBJ databases">
        <authorList>
            <person name="Varghese N."/>
            <person name="Submissions S."/>
        </authorList>
    </citation>
    <scope>NUCLEOTIDE SEQUENCE [LARGE SCALE GENOMIC DNA]</scope>
    <source>
        <strain evidence="4">DSM 15718</strain>
    </source>
</reference>
<gene>
    <name evidence="3" type="ORF">SAMN05444338_102245</name>
</gene>
<evidence type="ECO:0000313" key="4">
    <source>
        <dbReference type="Proteomes" id="UP000198569"/>
    </source>
</evidence>
<organism evidence="3 4">
    <name type="scientific">Flavobacterium degerlachei</name>
    <dbReference type="NCBI Taxonomy" id="229203"/>
    <lineage>
        <taxon>Bacteria</taxon>
        <taxon>Pseudomonadati</taxon>
        <taxon>Bacteroidota</taxon>
        <taxon>Flavobacteriia</taxon>
        <taxon>Flavobacteriales</taxon>
        <taxon>Flavobacteriaceae</taxon>
        <taxon>Flavobacterium</taxon>
    </lineage>
</organism>
<dbReference type="Pfam" id="PF13585">
    <property type="entry name" value="CHU_C"/>
    <property type="match status" value="1"/>
</dbReference>
<sequence>MNRFKSIFFLLLVVPFISYSQLGSCSGSKGIPVFVEDFGSGTNYGPQLPSGVTNYTYIAGSPNDGFYTLFNRTNLYDTWHNSLDHTPNDTDGKALIVNGNALTTGEFYKRKVTGLCINTTFVFSSWLLNVYNPNSNFCGANEIPINVRFEIWDETESTLLGFGDTGSIIGNSSPNWQQFSLVFTTGNQTAVVLKMKNNSTGGCGNDLALDDIEFRSCGDFTTITSPTVTGDAYKTCSNSPPVTLDLEAKTLGSSSYFYQWQSSTDGVNWTDIIGANTANYKASNVTVSTYYRTKVAQDIANLGNDFCSAVSDIFTISFSIVTPNAVSNGDKTICNNTAIPPLTVSVNTTSGVNWYDSLTGGNLILANNVSYTPTSAGTYYAEAYDLNTTCTSNSRTPVSLTVLALPSVLISSVNTVYCGDAATINFEGTSNAIVQYKVDGGPSQTINLDASGVATITTAPLKKTIVYQLESISLSGSLSCIQLVSGAVSIGVTRIPVANYTGIVAYCSNEQTAINLTSDIVGTTFYWTVNSNGVEGVSAGNGDLISQNPISNSETDTVITYFVTPVYNGCDGETISIPVTIYGLPIPKITDGVICLNSSKPSSQFFTLDTQLNPTDFSFSWYYEGRLIPNANNSTYNADEIGNYTVEATSNITACTSLRVNAVINEFVQGQSLVIEQETAFNDNQSIAVTVVGGNGPFLYKLDSLDFQDSNVFNDVSSGTHLITVIDDGLCTNLEIDVTVINYPRYFTPNNDGFNDTWNIKDLDLNSTIWIFDRYGKLLKQINSSGLGWDGTFNGKQLVTDDYWFLTNYVEKGIAKTFRSHFTLKR</sequence>
<dbReference type="NCBIfam" id="TIGR04131">
    <property type="entry name" value="Bac_Flav_CTERM"/>
    <property type="match status" value="1"/>
</dbReference>
<name>A0A1H2T479_9FLAO</name>
<dbReference type="OrthoDB" id="1652165at2"/>
<feature type="signal peptide" evidence="1">
    <location>
        <begin position="1"/>
        <end position="20"/>
    </location>
</feature>
<evidence type="ECO:0000313" key="3">
    <source>
        <dbReference type="EMBL" id="SDW38054.1"/>
    </source>
</evidence>
<protein>
    <submittedName>
        <fullName evidence="3">Gliding motility-associated C-terminal domain-containing protein</fullName>
    </submittedName>
</protein>
<dbReference type="InterPro" id="IPR026341">
    <property type="entry name" value="T9SS_type_B"/>
</dbReference>
<evidence type="ECO:0000259" key="2">
    <source>
        <dbReference type="Pfam" id="PF19081"/>
    </source>
</evidence>
<feature type="chain" id="PRO_5011496143" evidence="1">
    <location>
        <begin position="21"/>
        <end position="826"/>
    </location>
</feature>
<dbReference type="Gene3D" id="2.60.40.2700">
    <property type="match status" value="1"/>
</dbReference>
<dbReference type="Proteomes" id="UP000198569">
    <property type="component" value="Unassembled WGS sequence"/>
</dbReference>
<keyword evidence="4" id="KW-1185">Reference proteome</keyword>
<dbReference type="RefSeq" id="WP_091429621.1">
    <property type="nucleotide sequence ID" value="NZ_FNMV01000002.1"/>
</dbReference>
<dbReference type="EMBL" id="FNMV01000002">
    <property type="protein sequence ID" value="SDW38054.1"/>
    <property type="molecule type" value="Genomic_DNA"/>
</dbReference>